<dbReference type="InterPro" id="IPR002470">
    <property type="entry name" value="Peptidase_S9A"/>
</dbReference>
<dbReference type="InterPro" id="IPR002471">
    <property type="entry name" value="Pept_S9_AS"/>
</dbReference>
<dbReference type="GO" id="GO:0070012">
    <property type="term" value="F:oligopeptidase activity"/>
    <property type="evidence" value="ECO:0007669"/>
    <property type="project" value="TreeGrafter"/>
</dbReference>
<dbReference type="EC" id="3.4.21.-" evidence="7"/>
<evidence type="ECO:0000313" key="10">
    <source>
        <dbReference type="EMBL" id="CAD7250136.1"/>
    </source>
</evidence>
<dbReference type="PROSITE" id="PS00708">
    <property type="entry name" value="PRO_ENDOPEP_SER"/>
    <property type="match status" value="1"/>
</dbReference>
<dbReference type="PRINTS" id="PR00862">
    <property type="entry name" value="PROLIGOPTASE"/>
</dbReference>
<gene>
    <name evidence="10" type="ORF">DSTB1V02_LOCUS9919</name>
</gene>
<dbReference type="EMBL" id="LR902187">
    <property type="protein sequence ID" value="CAD7250136.1"/>
    <property type="molecule type" value="Genomic_DNA"/>
</dbReference>
<evidence type="ECO:0000259" key="9">
    <source>
        <dbReference type="Pfam" id="PF02897"/>
    </source>
</evidence>
<comment type="catalytic activity">
    <reaction evidence="1">
        <text>Hydrolysis of Pro-|-Xaa &gt;&gt; Ala-|-Xaa in oligopeptides.</text>
        <dbReference type="EC" id="3.4.21.26"/>
    </reaction>
</comment>
<dbReference type="InterPro" id="IPR001375">
    <property type="entry name" value="Peptidase_S9_cat"/>
</dbReference>
<dbReference type="SUPFAM" id="SSF50993">
    <property type="entry name" value="Peptidase/esterase 'gauge' domain"/>
    <property type="match status" value="1"/>
</dbReference>
<keyword evidence="11" id="KW-1185">Reference proteome</keyword>
<dbReference type="FunFam" id="3.40.50.1820:FF:000005">
    <property type="entry name" value="Prolyl endopeptidase"/>
    <property type="match status" value="1"/>
</dbReference>
<keyword evidence="4 7" id="KW-0645">Protease</keyword>
<evidence type="ECO:0000256" key="7">
    <source>
        <dbReference type="RuleBase" id="RU368024"/>
    </source>
</evidence>
<feature type="domain" description="Peptidase S9 prolyl oligopeptidase catalytic" evidence="8">
    <location>
        <begin position="403"/>
        <end position="625"/>
    </location>
</feature>
<evidence type="ECO:0000256" key="2">
    <source>
        <dbReference type="ARBA" id="ARBA00005228"/>
    </source>
</evidence>
<dbReference type="InterPro" id="IPR051167">
    <property type="entry name" value="Prolyl_oligopep/macrocyclase"/>
</dbReference>
<dbReference type="AlphaFoldDB" id="A0A7R9FPB9"/>
<dbReference type="GO" id="GO:0005829">
    <property type="term" value="C:cytosol"/>
    <property type="evidence" value="ECO:0007669"/>
    <property type="project" value="TreeGrafter"/>
</dbReference>
<dbReference type="EMBL" id="CAJPEV010002670">
    <property type="protein sequence ID" value="CAG0897700.1"/>
    <property type="molecule type" value="Genomic_DNA"/>
</dbReference>
<dbReference type="FunFam" id="2.130.10.120:FF:000001">
    <property type="entry name" value="Prolyl endopeptidase"/>
    <property type="match status" value="1"/>
</dbReference>
<dbReference type="InterPro" id="IPR029058">
    <property type="entry name" value="AB_hydrolase_fold"/>
</dbReference>
<name>A0A7R9FPB9_9CRUS</name>
<comment type="similarity">
    <text evidence="2 7">Belongs to the peptidase S9A family.</text>
</comment>
<evidence type="ECO:0000256" key="1">
    <source>
        <dbReference type="ARBA" id="ARBA00001070"/>
    </source>
</evidence>
<proteinExistence type="inferred from homology"/>
<evidence type="ECO:0000259" key="8">
    <source>
        <dbReference type="Pfam" id="PF00326"/>
    </source>
</evidence>
<dbReference type="Pfam" id="PF00326">
    <property type="entry name" value="Peptidase_S9"/>
    <property type="match status" value="1"/>
</dbReference>
<evidence type="ECO:0000256" key="5">
    <source>
        <dbReference type="ARBA" id="ARBA00022801"/>
    </source>
</evidence>
<dbReference type="OrthoDB" id="248387at2759"/>
<dbReference type="Gene3D" id="3.40.50.1820">
    <property type="entry name" value="alpha/beta hydrolase"/>
    <property type="match status" value="1"/>
</dbReference>
<dbReference type="SUPFAM" id="SSF53474">
    <property type="entry name" value="alpha/beta-Hydrolases"/>
    <property type="match status" value="1"/>
</dbReference>
<dbReference type="GO" id="GO:0006508">
    <property type="term" value="P:proteolysis"/>
    <property type="evidence" value="ECO:0007669"/>
    <property type="project" value="UniProtKB-KW"/>
</dbReference>
<feature type="domain" description="Peptidase S9A N-terminal" evidence="9">
    <location>
        <begin position="2"/>
        <end position="354"/>
    </location>
</feature>
<organism evidence="10">
    <name type="scientific">Darwinula stevensoni</name>
    <dbReference type="NCBI Taxonomy" id="69355"/>
    <lineage>
        <taxon>Eukaryota</taxon>
        <taxon>Metazoa</taxon>
        <taxon>Ecdysozoa</taxon>
        <taxon>Arthropoda</taxon>
        <taxon>Crustacea</taxon>
        <taxon>Oligostraca</taxon>
        <taxon>Ostracoda</taxon>
        <taxon>Podocopa</taxon>
        <taxon>Podocopida</taxon>
        <taxon>Darwinulocopina</taxon>
        <taxon>Darwinuloidea</taxon>
        <taxon>Darwinulidae</taxon>
        <taxon>Darwinula</taxon>
    </lineage>
</organism>
<sequence>MTKVSDPYRWLEDPDAPETKKFVDLQNDVTQPYLEGCSAKLKIKEKLTQMWDFPKYGCPSKHGDRYFYFMNTGLQNHHVLYKQESLGAESSVFLDPNEFSPDGTVALSGTAFSEDGATLAYGVAKSGSDWKSIKFRKVDTVEDYPEELKNVKFSSMAWTHDHNGIFYGRYPHATGADGTETEIVENMKLYYHQLGTSQEEDILVIEFPDEPKWMIGATVSDCGQYLFVTPHKDCRDNLLYFADLTAQCGGPGKGPTGPITLTPVVTKFEADFAYVTNTGSRCVFRTNKDSPNYRLIIIDMEAPEEAKWETLVAGHEVDVLDWAAPIHHDKLVLCYMQDVKVYREVKVGDVDTSDLTTKQVFYSSKDGSKIPMFIVMRKNMHLDGSTPCLLYGYGGFNISVLPSFSVTRLAFIKFFNGVVAVANIRGGGEYGEKWHNAGRLLNKQNGFDDFIAAAEYLIKEGYTLPQRLTIMGGSNGGFLVGACTNQRPDLFGAAIAQVGVMDLLRFHRFTIGYAWVSDYGNPEESEEHFANLLSLSPLHNIKTPPNGVQYPAILLLTADHDDRVVPLHSLKYIAELQHVIGKRPQQKNPLMIRVDVKAGHGGGKPTTKVIEEYTDIMCFVMQALNLDIHV</sequence>
<evidence type="ECO:0000256" key="4">
    <source>
        <dbReference type="ARBA" id="ARBA00022670"/>
    </source>
</evidence>
<dbReference type="InterPro" id="IPR023302">
    <property type="entry name" value="Pept_S9A_N"/>
</dbReference>
<reference evidence="10" key="1">
    <citation type="submission" date="2020-11" db="EMBL/GenBank/DDBJ databases">
        <authorList>
            <person name="Tran Van P."/>
        </authorList>
    </citation>
    <scope>NUCLEOTIDE SEQUENCE</scope>
</reference>
<dbReference type="PANTHER" id="PTHR42881">
    <property type="entry name" value="PROLYL ENDOPEPTIDASE"/>
    <property type="match status" value="1"/>
</dbReference>
<protein>
    <recommendedName>
        <fullName evidence="3 7">Prolyl endopeptidase</fullName>
        <ecNumber evidence="7">3.4.21.-</ecNumber>
    </recommendedName>
</protein>
<keyword evidence="5 7" id="KW-0378">Hydrolase</keyword>
<dbReference type="PANTHER" id="PTHR42881:SF2">
    <property type="entry name" value="PROLYL ENDOPEPTIDASE"/>
    <property type="match status" value="1"/>
</dbReference>
<dbReference type="GO" id="GO:0004252">
    <property type="term" value="F:serine-type endopeptidase activity"/>
    <property type="evidence" value="ECO:0007669"/>
    <property type="project" value="UniProtKB-UniRule"/>
</dbReference>
<evidence type="ECO:0000256" key="3">
    <source>
        <dbReference type="ARBA" id="ARBA00016310"/>
    </source>
</evidence>
<evidence type="ECO:0000256" key="6">
    <source>
        <dbReference type="ARBA" id="ARBA00022825"/>
    </source>
</evidence>
<keyword evidence="6 7" id="KW-0720">Serine protease</keyword>
<dbReference type="Proteomes" id="UP000677054">
    <property type="component" value="Unassembled WGS sequence"/>
</dbReference>
<dbReference type="Pfam" id="PF02897">
    <property type="entry name" value="Peptidase_S9_N"/>
    <property type="match status" value="1"/>
</dbReference>
<evidence type="ECO:0000313" key="11">
    <source>
        <dbReference type="Proteomes" id="UP000677054"/>
    </source>
</evidence>
<accession>A0A7R9FPB9</accession>
<dbReference type="Gene3D" id="2.130.10.120">
    <property type="entry name" value="Prolyl oligopeptidase, N-terminal domain"/>
    <property type="match status" value="1"/>
</dbReference>